<evidence type="ECO:0000259" key="5">
    <source>
        <dbReference type="Pfam" id="PF25245"/>
    </source>
</evidence>
<dbReference type="InterPro" id="IPR011990">
    <property type="entry name" value="TPR-like_helical_dom_sf"/>
</dbReference>
<dbReference type="EMBL" id="GDJX01011377">
    <property type="protein sequence ID" value="JAT56559.1"/>
    <property type="molecule type" value="Transcribed_RNA"/>
</dbReference>
<name>A0A1D1YPM9_9ARAE</name>
<accession>A0A1D1YPM9</accession>
<dbReference type="InterPro" id="IPR057440">
    <property type="entry name" value="At1g68980-like_TPR"/>
</dbReference>
<feature type="repeat" description="PPR" evidence="3">
    <location>
        <begin position="243"/>
        <end position="277"/>
    </location>
</feature>
<evidence type="ECO:0000256" key="2">
    <source>
        <dbReference type="ARBA" id="ARBA00022737"/>
    </source>
</evidence>
<feature type="region of interest" description="Disordered" evidence="4">
    <location>
        <begin position="1"/>
        <end position="84"/>
    </location>
</feature>
<dbReference type="PANTHER" id="PTHR46598">
    <property type="entry name" value="BNAC05G43320D PROTEIN"/>
    <property type="match status" value="1"/>
</dbReference>
<evidence type="ECO:0000256" key="4">
    <source>
        <dbReference type="SAM" id="MobiDB-lite"/>
    </source>
</evidence>
<reference evidence="6" key="1">
    <citation type="submission" date="2015-07" db="EMBL/GenBank/DDBJ databases">
        <title>Transcriptome Assembly of Anthurium amnicola.</title>
        <authorList>
            <person name="Suzuki J."/>
        </authorList>
    </citation>
    <scope>NUCLEOTIDE SEQUENCE</scope>
</reference>
<feature type="non-terminal residue" evidence="6">
    <location>
        <position position="1"/>
    </location>
</feature>
<sequence length="725" mass="80400">GESPSSALKNPPVRRNAPPRSRVLSMGGAKHTLARPLLHHSNPPWPPPRAPLAGRRCHLSRTPLRPNLTWEGTRPRAPGAPASSRSKALLGRLALALKAQRVGEAWAAFDALRASGALLPSQALVAGLITASSYSSGARLLPRAYGLALALWRRRPDLLHYDSLARLALTLARAQMAEPAATVLRIMLECGKLPPPPLWSSAISHLARTPAGSHLASAILIELCECFLRCPASSKRSKMTKPDTTLFNLVLDSCLRFGSPLKAQQVIDLMPKVGVVADASSIVAIARVYEMNGHRDDLRRLKPPVDSASSVLLDRHYQQFYDCLLSLHLKFNDIEAAGGLVLDLYRRRSESGTKRAVGKPCMVQVGSGNLKTGCKMLVEPTLLRHDFVVEPECHSGLIVFTNGRLVLSHKAVAKLVDGYIRHGKVRELSELLVSIHKVVGTLVEASLSTDVIVACVELGWLQTAHDILDDMESAGDAAPEAMYALLLMAYCKRNLLGEAKVLLRQMREGGLLVNLSDEKAISLCLSGELPVNRNVFHGTNLVGGSCLAEFLDKEAGEDESGVHLTYEFNSSIFFFCKARMMDDAMKTFRRMQERKVQATVQTFSHLINGYSSLEMYREITILWGEVKRRLEVGILPADRDLLECLLWNFIRGGYFERVMEIVCYMENCDMHADKWKFKREFLKLHKHLYRNLSISNARTDAQSKRLEHVKALRKWVGIDRVKGSN</sequence>
<dbReference type="Pfam" id="PF13041">
    <property type="entry name" value="PPR_2"/>
    <property type="match status" value="1"/>
</dbReference>
<organism evidence="6">
    <name type="scientific">Anthurium amnicola</name>
    <dbReference type="NCBI Taxonomy" id="1678845"/>
    <lineage>
        <taxon>Eukaryota</taxon>
        <taxon>Viridiplantae</taxon>
        <taxon>Streptophyta</taxon>
        <taxon>Embryophyta</taxon>
        <taxon>Tracheophyta</taxon>
        <taxon>Spermatophyta</taxon>
        <taxon>Magnoliopsida</taxon>
        <taxon>Liliopsida</taxon>
        <taxon>Araceae</taxon>
        <taxon>Pothoideae</taxon>
        <taxon>Potheae</taxon>
        <taxon>Anthurium</taxon>
    </lineage>
</organism>
<evidence type="ECO:0000313" key="6">
    <source>
        <dbReference type="EMBL" id="JAT56559.1"/>
    </source>
</evidence>
<proteinExistence type="inferred from homology"/>
<feature type="repeat" description="PPR" evidence="3">
    <location>
        <begin position="479"/>
        <end position="513"/>
    </location>
</feature>
<gene>
    <name evidence="6" type="primary">At4g17616</name>
    <name evidence="6" type="ORF">g.106643</name>
</gene>
<feature type="domain" description="At1g68980-like TPR repeats" evidence="5">
    <location>
        <begin position="87"/>
        <end position="209"/>
    </location>
</feature>
<keyword evidence="2" id="KW-0677">Repeat</keyword>
<dbReference type="NCBIfam" id="TIGR00756">
    <property type="entry name" value="PPR"/>
    <property type="match status" value="2"/>
</dbReference>
<evidence type="ECO:0000256" key="1">
    <source>
        <dbReference type="ARBA" id="ARBA00007626"/>
    </source>
</evidence>
<dbReference type="AlphaFoldDB" id="A0A1D1YPM9"/>
<dbReference type="Pfam" id="PF25245">
    <property type="entry name" value="TPR_At1g68980"/>
    <property type="match status" value="1"/>
</dbReference>
<evidence type="ECO:0000256" key="3">
    <source>
        <dbReference type="PROSITE-ProRule" id="PRU00708"/>
    </source>
</evidence>
<dbReference type="PROSITE" id="PS51375">
    <property type="entry name" value="PPR"/>
    <property type="match status" value="3"/>
</dbReference>
<dbReference type="Gene3D" id="1.25.40.10">
    <property type="entry name" value="Tetratricopeptide repeat domain"/>
    <property type="match status" value="3"/>
</dbReference>
<dbReference type="PANTHER" id="PTHR46598:SF3">
    <property type="entry name" value="OS07G0495300 PROTEIN"/>
    <property type="match status" value="1"/>
</dbReference>
<protein>
    <submittedName>
        <fullName evidence="6">Pentatricopeptide repeat-containing protein At4g17616</fullName>
    </submittedName>
</protein>
<dbReference type="InterPro" id="IPR002885">
    <property type="entry name" value="PPR_rpt"/>
</dbReference>
<comment type="similarity">
    <text evidence="1">Belongs to the PPR family. P subfamily.</text>
</comment>
<dbReference type="Pfam" id="PF01535">
    <property type="entry name" value="PPR"/>
    <property type="match status" value="2"/>
</dbReference>
<feature type="repeat" description="PPR" evidence="3">
    <location>
        <begin position="564"/>
        <end position="598"/>
    </location>
</feature>